<gene>
    <name evidence="6" type="primary">fabD</name>
    <name evidence="6" type="ORF">J3U88_04900</name>
</gene>
<dbReference type="EMBL" id="JAFREP010000003">
    <property type="protein sequence ID" value="MBO1317790.1"/>
    <property type="molecule type" value="Genomic_DNA"/>
</dbReference>
<evidence type="ECO:0000256" key="2">
    <source>
        <dbReference type="ARBA" id="ARBA00022679"/>
    </source>
</evidence>
<dbReference type="Pfam" id="PF00698">
    <property type="entry name" value="Acyl_transf_1"/>
    <property type="match status" value="1"/>
</dbReference>
<dbReference type="GO" id="GO:0005829">
    <property type="term" value="C:cytosol"/>
    <property type="evidence" value="ECO:0007669"/>
    <property type="project" value="TreeGrafter"/>
</dbReference>
<evidence type="ECO:0000313" key="7">
    <source>
        <dbReference type="Proteomes" id="UP000664417"/>
    </source>
</evidence>
<proteinExistence type="predicted"/>
<dbReference type="NCBIfam" id="TIGR00128">
    <property type="entry name" value="fabD"/>
    <property type="match status" value="1"/>
</dbReference>
<dbReference type="InterPro" id="IPR050858">
    <property type="entry name" value="Mal-CoA-ACP_Trans/PKS_FabD"/>
</dbReference>
<evidence type="ECO:0000256" key="1">
    <source>
        <dbReference type="ARBA" id="ARBA00013258"/>
    </source>
</evidence>
<dbReference type="EC" id="2.3.1.39" evidence="1"/>
<reference evidence="6" key="1">
    <citation type="submission" date="2021-03" db="EMBL/GenBank/DDBJ databases">
        <authorList>
            <person name="Wang G."/>
        </authorList>
    </citation>
    <scope>NUCLEOTIDE SEQUENCE</scope>
    <source>
        <strain evidence="6">KCTC 12899</strain>
    </source>
</reference>
<dbReference type="Gene3D" id="3.40.366.10">
    <property type="entry name" value="Malonyl-Coenzyme A Acyl Carrier Protein, domain 2"/>
    <property type="match status" value="1"/>
</dbReference>
<keyword evidence="2 6" id="KW-0808">Transferase</keyword>
<dbReference type="InterPro" id="IPR016036">
    <property type="entry name" value="Malonyl_transacylase_ACP-bd"/>
</dbReference>
<dbReference type="AlphaFoldDB" id="A0A8J7Q1Z1"/>
<dbReference type="InterPro" id="IPR014043">
    <property type="entry name" value="Acyl_transferase_dom"/>
</dbReference>
<evidence type="ECO:0000259" key="5">
    <source>
        <dbReference type="SMART" id="SM00827"/>
    </source>
</evidence>
<dbReference type="SMART" id="SM00827">
    <property type="entry name" value="PKS_AT"/>
    <property type="match status" value="1"/>
</dbReference>
<dbReference type="Proteomes" id="UP000664417">
    <property type="component" value="Unassembled WGS sequence"/>
</dbReference>
<evidence type="ECO:0000313" key="6">
    <source>
        <dbReference type="EMBL" id="MBO1317790.1"/>
    </source>
</evidence>
<protein>
    <recommendedName>
        <fullName evidence="1">[acyl-carrier-protein] S-malonyltransferase</fullName>
        <ecNumber evidence="1">2.3.1.39</ecNumber>
    </recommendedName>
</protein>
<dbReference type="PANTHER" id="PTHR42681:SF1">
    <property type="entry name" value="MALONYL-COA-ACYL CARRIER PROTEIN TRANSACYLASE, MITOCHONDRIAL"/>
    <property type="match status" value="1"/>
</dbReference>
<dbReference type="SUPFAM" id="SSF52151">
    <property type="entry name" value="FabD/lysophospholipase-like"/>
    <property type="match status" value="1"/>
</dbReference>
<comment type="caution">
    <text evidence="6">The sequence shown here is derived from an EMBL/GenBank/DDBJ whole genome shotgun (WGS) entry which is preliminary data.</text>
</comment>
<feature type="domain" description="Malonyl-CoA:ACP transacylase (MAT)" evidence="5">
    <location>
        <begin position="5"/>
        <end position="321"/>
    </location>
</feature>
<name>A0A8J7Q1Z1_9BACT</name>
<sequence>MKTMMFPGQGAQARGMGADLFDAFPELTAQADAILGYSIKALCTEDAERTLKETQFTQPALFVVGALDYLKRTAQGPKPDYVLGHSLGEFNALFAAGAFDFETGVRLVQKRGQLMSQTTNGKMAAVINASQETIEQILRDNGLDQIDLANFNSPSQIVISGATEQIERAQPLFQQGDMKYVLLNTSAAFHSRLMQPIRDAFAEFLQQFTFQPLHIPVIANVSALPYRDEDLIDNLSQQLTGSVRWYESMRYLMQQGEPEFEEVGHGNVLTKILAKIRAAEPPPAATAPPVQATATRIETPPPEPIAVQTTSEATPPQSAQEKVNNWNRRHGLGTRVISDIIKDQPLETRTEAVVLFGHRAAVYLKGYNGYFDLDEIQACP</sequence>
<dbReference type="RefSeq" id="WP_207857234.1">
    <property type="nucleotide sequence ID" value="NZ_JAFREP010000003.1"/>
</dbReference>
<accession>A0A8J7Q1Z1</accession>
<keyword evidence="3 6" id="KW-0012">Acyltransferase</keyword>
<dbReference type="InterPro" id="IPR001227">
    <property type="entry name" value="Ac_transferase_dom_sf"/>
</dbReference>
<evidence type="ECO:0000256" key="3">
    <source>
        <dbReference type="ARBA" id="ARBA00023315"/>
    </source>
</evidence>
<dbReference type="GO" id="GO:0006633">
    <property type="term" value="P:fatty acid biosynthetic process"/>
    <property type="evidence" value="ECO:0007669"/>
    <property type="project" value="TreeGrafter"/>
</dbReference>
<dbReference type="SUPFAM" id="SSF55048">
    <property type="entry name" value="Probable ACP-binding domain of malonyl-CoA ACP transacylase"/>
    <property type="match status" value="1"/>
</dbReference>
<evidence type="ECO:0000256" key="4">
    <source>
        <dbReference type="ARBA" id="ARBA00048462"/>
    </source>
</evidence>
<dbReference type="Gene3D" id="3.30.70.250">
    <property type="entry name" value="Malonyl-CoA ACP transacylase, ACP-binding"/>
    <property type="match status" value="1"/>
</dbReference>
<organism evidence="6 7">
    <name type="scientific">Acanthopleuribacter pedis</name>
    <dbReference type="NCBI Taxonomy" id="442870"/>
    <lineage>
        <taxon>Bacteria</taxon>
        <taxon>Pseudomonadati</taxon>
        <taxon>Acidobacteriota</taxon>
        <taxon>Holophagae</taxon>
        <taxon>Acanthopleuribacterales</taxon>
        <taxon>Acanthopleuribacteraceae</taxon>
        <taxon>Acanthopleuribacter</taxon>
    </lineage>
</organism>
<keyword evidence="7" id="KW-1185">Reference proteome</keyword>
<dbReference type="InterPro" id="IPR016035">
    <property type="entry name" value="Acyl_Trfase/lysoPLipase"/>
</dbReference>
<comment type="catalytic activity">
    <reaction evidence="4">
        <text>holo-[ACP] + malonyl-CoA = malonyl-[ACP] + CoA</text>
        <dbReference type="Rhea" id="RHEA:41792"/>
        <dbReference type="Rhea" id="RHEA-COMP:9623"/>
        <dbReference type="Rhea" id="RHEA-COMP:9685"/>
        <dbReference type="ChEBI" id="CHEBI:57287"/>
        <dbReference type="ChEBI" id="CHEBI:57384"/>
        <dbReference type="ChEBI" id="CHEBI:64479"/>
        <dbReference type="ChEBI" id="CHEBI:78449"/>
        <dbReference type="EC" id="2.3.1.39"/>
    </reaction>
</comment>
<dbReference type="InterPro" id="IPR004410">
    <property type="entry name" value="Malonyl_CoA-ACP_transAc_FabD"/>
</dbReference>
<dbReference type="GO" id="GO:0004314">
    <property type="term" value="F:[acyl-carrier-protein] S-malonyltransferase activity"/>
    <property type="evidence" value="ECO:0007669"/>
    <property type="project" value="UniProtKB-EC"/>
</dbReference>
<dbReference type="PANTHER" id="PTHR42681">
    <property type="entry name" value="MALONYL-COA-ACYL CARRIER PROTEIN TRANSACYLASE, MITOCHONDRIAL"/>
    <property type="match status" value="1"/>
</dbReference>